<dbReference type="PANTHER" id="PTHR43107:SF6">
    <property type="entry name" value="ACYL-COA SYNTHETASE FAMILY PROTEIN (CEFD1), PUTATIVE (AFU_ORTHOLOGUE AFUA_6G03630)-RELATED"/>
    <property type="match status" value="1"/>
</dbReference>
<name>A0ABP0B4N3_9PEZI</name>
<reference evidence="5 6" key="1">
    <citation type="submission" date="2024-01" db="EMBL/GenBank/DDBJ databases">
        <authorList>
            <person name="Allen C."/>
            <person name="Tagirdzhanova G."/>
        </authorList>
    </citation>
    <scope>NUCLEOTIDE SEQUENCE [LARGE SCALE GENOMIC DNA]</scope>
</reference>
<dbReference type="InterPro" id="IPR042099">
    <property type="entry name" value="ANL_N_sf"/>
</dbReference>
<dbReference type="EMBL" id="CAWUHD010000014">
    <property type="protein sequence ID" value="CAK7214477.1"/>
    <property type="molecule type" value="Genomic_DNA"/>
</dbReference>
<evidence type="ECO:0000259" key="4">
    <source>
        <dbReference type="Pfam" id="PF13193"/>
    </source>
</evidence>
<feature type="domain" description="AMP-binding enzyme C-terminal" evidence="4">
    <location>
        <begin position="497"/>
        <end position="575"/>
    </location>
</feature>
<keyword evidence="2" id="KW-0436">Ligase</keyword>
<gene>
    <name evidence="5" type="ORF">SEUCBS140593_002195</name>
</gene>
<dbReference type="Pfam" id="PF00501">
    <property type="entry name" value="AMP-binding"/>
    <property type="match status" value="1"/>
</dbReference>
<evidence type="ECO:0000313" key="6">
    <source>
        <dbReference type="Proteomes" id="UP001642482"/>
    </source>
</evidence>
<evidence type="ECO:0000256" key="1">
    <source>
        <dbReference type="ARBA" id="ARBA00006432"/>
    </source>
</evidence>
<dbReference type="Pfam" id="PF13193">
    <property type="entry name" value="AMP-binding_C"/>
    <property type="match status" value="1"/>
</dbReference>
<evidence type="ECO:0000256" key="2">
    <source>
        <dbReference type="ARBA" id="ARBA00022598"/>
    </source>
</evidence>
<dbReference type="Proteomes" id="UP001642482">
    <property type="component" value="Unassembled WGS sequence"/>
</dbReference>
<dbReference type="PROSITE" id="PS00455">
    <property type="entry name" value="AMP_BINDING"/>
    <property type="match status" value="1"/>
</dbReference>
<protein>
    <submittedName>
        <fullName evidence="5">Uncharacterized protein</fullName>
    </submittedName>
</protein>
<comment type="similarity">
    <text evidence="1">Belongs to the ATP-dependent AMP-binding enzyme family.</text>
</comment>
<dbReference type="InterPro" id="IPR045851">
    <property type="entry name" value="AMP-bd_C_sf"/>
</dbReference>
<evidence type="ECO:0000259" key="3">
    <source>
        <dbReference type="Pfam" id="PF00501"/>
    </source>
</evidence>
<feature type="domain" description="AMP-dependent synthetase/ligase" evidence="3">
    <location>
        <begin position="60"/>
        <end position="386"/>
    </location>
</feature>
<dbReference type="Gene3D" id="3.30.300.30">
    <property type="match status" value="1"/>
</dbReference>
<organism evidence="5 6">
    <name type="scientific">Sporothrix eucalyptigena</name>
    <dbReference type="NCBI Taxonomy" id="1812306"/>
    <lineage>
        <taxon>Eukaryota</taxon>
        <taxon>Fungi</taxon>
        <taxon>Dikarya</taxon>
        <taxon>Ascomycota</taxon>
        <taxon>Pezizomycotina</taxon>
        <taxon>Sordariomycetes</taxon>
        <taxon>Sordariomycetidae</taxon>
        <taxon>Ophiostomatales</taxon>
        <taxon>Ophiostomataceae</taxon>
        <taxon>Sporothrix</taxon>
    </lineage>
</organism>
<dbReference type="InterPro" id="IPR000873">
    <property type="entry name" value="AMP-dep_synth/lig_dom"/>
</dbReference>
<dbReference type="SUPFAM" id="SSF56801">
    <property type="entry name" value="Acetyl-CoA synthetase-like"/>
    <property type="match status" value="1"/>
</dbReference>
<dbReference type="PANTHER" id="PTHR43107">
    <property type="entry name" value="LONG-CHAIN FATTY ACID TRANSPORT PROTEIN"/>
    <property type="match status" value="1"/>
</dbReference>
<accession>A0ABP0B4N3</accession>
<proteinExistence type="inferred from homology"/>
<dbReference type="InterPro" id="IPR020845">
    <property type="entry name" value="AMP-binding_CS"/>
</dbReference>
<dbReference type="InterPro" id="IPR025110">
    <property type="entry name" value="AMP-bd_C"/>
</dbReference>
<dbReference type="Gene3D" id="3.40.50.12780">
    <property type="entry name" value="N-terminal domain of ligase-like"/>
    <property type="match status" value="1"/>
</dbReference>
<evidence type="ECO:0000313" key="5">
    <source>
        <dbReference type="EMBL" id="CAK7214477.1"/>
    </source>
</evidence>
<sequence>MELVATATAAAAATTAGLAYLEAKFHFRKDIQYIRGRRTLRKMLEKATKEKRLSPYYFIEENTRANPNHEAIWSRVGCYTRKEMYDRANQYGQWFLAQGVRPGDLVALFMINSPDFITAWIGLLSIGAAPAMINFHLTSKALLHCLGISKARLIILDGPPDAHARIAAVQTDLDAQGYRVVDLAAARPEVYATDARRPGDELRAPVQAHWSSAMFYTSGTTGMPKACHLPIAAMFGHGAGNTTGLNPLERPLEERYYVCMPYYHGTGGINAMAQVLSGTTLCVAPKFSVSGFWRDIRDSRATWFVYVGETLRYLLAAPPSIDDKNHNVHTIFGNGLRPDVWDKFRDRFGIERVYEFFNSTEGVFPLENPCRGEFQKHAVGHHGLLLRWKYRDEYVPVAIDAETGDIARDPETGFAYRVPYALGGEVLVRIPGERVFGGYVGNEAATEKKMERNVFRKGDCFYRTGDALRRDDDGLWFFLDRLGDTFRWKGENVSTTEVSEVLGKFPGVLEANVYGVDLPGHDGKAGAVALHLDPQQRAHFNHQKFLEHARKHLPRYAVPVFVRHLKEASTTHNNKQNKVPLKNEGVHPDKVADGDEILWIDGHGKGVTYIPFTRSDWEDLHAGKARL</sequence>
<comment type="caution">
    <text evidence="5">The sequence shown here is derived from an EMBL/GenBank/DDBJ whole genome shotgun (WGS) entry which is preliminary data.</text>
</comment>
<keyword evidence="6" id="KW-1185">Reference proteome</keyword>